<evidence type="ECO:0000256" key="6">
    <source>
        <dbReference type="SAM" id="Phobius"/>
    </source>
</evidence>
<keyword evidence="6" id="KW-0472">Membrane</keyword>
<feature type="domain" description="HAMP" evidence="9">
    <location>
        <begin position="313"/>
        <end position="366"/>
    </location>
</feature>
<evidence type="ECO:0000256" key="5">
    <source>
        <dbReference type="PROSITE-ProRule" id="PRU00284"/>
    </source>
</evidence>
<dbReference type="PANTHER" id="PTHR32089:SF112">
    <property type="entry name" value="LYSOZYME-LIKE PROTEIN-RELATED"/>
    <property type="match status" value="1"/>
</dbReference>
<sequence>MLKQMTGKLRSQVKPARMQIGLRIQIAVVGIVGVLLTGATCLAGLYFAANAQHQSEQNVALRFHVIELSSNYLEAGGVAYSFLRKPDEKLIEKHQTIADSAQSHLQEIERRVGQLGDGDPTKHTAALRAGLNLYLTRFQNLVSAQRNLGLNENAGLQARLRGAVHQVEQRLAAFDEPRLAVLMLMMRRHEKDFILRGNEKDGDQLLERVSEFEDALTASGLTAEVRKELSTLIKSYKSSFMAFMVTQSTLNEEIEDFATVFQRNRPTLEALSKATEDRYQASEASAVRLRQSLTWLIAGATLAIGLFAFYFGQRIAGQIARMTAAMQRLASGDFDAVLPGLHRGDEIGDMARAVETFKVKSKQAMLDEADAKMVQQQVEAMRRKADMNNLANEFEVAVGKVIGAVFSASEQLETSAGSLTATAELSQGLASGVAAASSEVSANVQSVASATEQMSASLDEISRQISESTKIAARAVEQTNKTNDRVQDLASVGERIGDVVELIDAIARQTNLLALNATIEAARAGDAGRGFAVVAFEVKALAEQTARATGDIRTHVGDIQAATKLSADSIGEIIGTIERIAEISSSIASAVEEQGTTTREISRNVHTVAEEAKHVGSSIVDVQRGATETGSASREVFSAAKSLSNDSSLLREEVGRFLGSVRAA</sequence>
<evidence type="ECO:0000259" key="8">
    <source>
        <dbReference type="PROSITE" id="PS50192"/>
    </source>
</evidence>
<dbReference type="CDD" id="cd06225">
    <property type="entry name" value="HAMP"/>
    <property type="match status" value="1"/>
</dbReference>
<dbReference type="PANTHER" id="PTHR32089">
    <property type="entry name" value="METHYL-ACCEPTING CHEMOTAXIS PROTEIN MCPB"/>
    <property type="match status" value="1"/>
</dbReference>
<dbReference type="PROSITE" id="PS50885">
    <property type="entry name" value="HAMP"/>
    <property type="match status" value="1"/>
</dbReference>
<evidence type="ECO:0000259" key="9">
    <source>
        <dbReference type="PROSITE" id="PS50885"/>
    </source>
</evidence>
<dbReference type="AlphaFoldDB" id="Q07QH4"/>
<dbReference type="HOGENOM" id="CLU_000445_107_27_5"/>
<keyword evidence="3 5" id="KW-0807">Transducer</keyword>
<name>Q07QH4_RHOP5</name>
<accession>Q07QH4</accession>
<dbReference type="STRING" id="316055.RPE_1862"/>
<gene>
    <name evidence="10" type="ordered locus">RPE_1862</name>
</gene>
<dbReference type="Pfam" id="PF00015">
    <property type="entry name" value="MCPsignal"/>
    <property type="match status" value="1"/>
</dbReference>
<reference evidence="10" key="1">
    <citation type="submission" date="2006-09" db="EMBL/GenBank/DDBJ databases">
        <title>Complete sequence of Rhodopseudomonas palustris BisA53.</title>
        <authorList>
            <consortium name="US DOE Joint Genome Institute"/>
            <person name="Copeland A."/>
            <person name="Lucas S."/>
            <person name="Lapidus A."/>
            <person name="Barry K."/>
            <person name="Detter J.C."/>
            <person name="Glavina del Rio T."/>
            <person name="Hammon N."/>
            <person name="Israni S."/>
            <person name="Dalin E."/>
            <person name="Tice H."/>
            <person name="Pitluck S."/>
            <person name="Chain P."/>
            <person name="Malfatti S."/>
            <person name="Shin M."/>
            <person name="Vergez L."/>
            <person name="Schmutz J."/>
            <person name="Larimer F."/>
            <person name="Land M."/>
            <person name="Hauser L."/>
            <person name="Pelletier D.A."/>
            <person name="Kyrpides N."/>
            <person name="Kim E."/>
            <person name="Harwood C.S."/>
            <person name="Oda Y."/>
            <person name="Richardson P."/>
        </authorList>
    </citation>
    <scope>NUCLEOTIDE SEQUENCE [LARGE SCALE GENOMIC DNA]</scope>
    <source>
        <strain evidence="10">BisA53</strain>
    </source>
</reference>
<dbReference type="GO" id="GO:0005886">
    <property type="term" value="C:plasma membrane"/>
    <property type="evidence" value="ECO:0007669"/>
    <property type="project" value="UniProtKB-SubCell"/>
</dbReference>
<dbReference type="SMART" id="SM00283">
    <property type="entry name" value="MA"/>
    <property type="match status" value="1"/>
</dbReference>
<evidence type="ECO:0000259" key="7">
    <source>
        <dbReference type="PROSITE" id="PS50111"/>
    </source>
</evidence>
<dbReference type="Gene3D" id="6.10.340.10">
    <property type="match status" value="1"/>
</dbReference>
<dbReference type="GO" id="GO:0007165">
    <property type="term" value="P:signal transduction"/>
    <property type="evidence" value="ECO:0007669"/>
    <property type="project" value="UniProtKB-KW"/>
</dbReference>
<dbReference type="KEGG" id="rpe:RPE_1862"/>
<organism evidence="10">
    <name type="scientific">Rhodopseudomonas palustris (strain BisA53)</name>
    <dbReference type="NCBI Taxonomy" id="316055"/>
    <lineage>
        <taxon>Bacteria</taxon>
        <taxon>Pseudomonadati</taxon>
        <taxon>Pseudomonadota</taxon>
        <taxon>Alphaproteobacteria</taxon>
        <taxon>Hyphomicrobiales</taxon>
        <taxon>Nitrobacteraceae</taxon>
        <taxon>Rhodopseudomonas</taxon>
    </lineage>
</organism>
<dbReference type="Pfam" id="PF00672">
    <property type="entry name" value="HAMP"/>
    <property type="match status" value="1"/>
</dbReference>
<dbReference type="Gene3D" id="1.10.287.950">
    <property type="entry name" value="Methyl-accepting chemotaxis protein"/>
    <property type="match status" value="1"/>
</dbReference>
<evidence type="ECO:0000313" key="10">
    <source>
        <dbReference type="EMBL" id="ABJ05810.1"/>
    </source>
</evidence>
<dbReference type="InterPro" id="IPR004089">
    <property type="entry name" value="MCPsignal_dom"/>
</dbReference>
<evidence type="ECO:0000256" key="3">
    <source>
        <dbReference type="ARBA" id="ARBA00023224"/>
    </source>
</evidence>
<dbReference type="InterPro" id="IPR003660">
    <property type="entry name" value="HAMP_dom"/>
</dbReference>
<comment type="similarity">
    <text evidence="4">Belongs to the methyl-accepting chemotaxis (MCP) protein family.</text>
</comment>
<feature type="domain" description="Methyl-accepting transducer" evidence="7">
    <location>
        <begin position="401"/>
        <end position="644"/>
    </location>
</feature>
<dbReference type="SMART" id="SM00304">
    <property type="entry name" value="HAMP"/>
    <property type="match status" value="1"/>
</dbReference>
<feature type="domain" description="T-SNARE coiled-coil homology" evidence="8">
    <location>
        <begin position="560"/>
        <end position="622"/>
    </location>
</feature>
<dbReference type="PROSITE" id="PS50111">
    <property type="entry name" value="CHEMOTAXIS_TRANSDUC_2"/>
    <property type="match status" value="1"/>
</dbReference>
<comment type="subcellular location">
    <subcellularLocation>
        <location evidence="1">Cell inner membrane</location>
        <topology evidence="1">Multi-pass membrane protein</topology>
    </subcellularLocation>
</comment>
<keyword evidence="6" id="KW-0812">Transmembrane</keyword>
<dbReference type="InterPro" id="IPR000727">
    <property type="entry name" value="T_SNARE_dom"/>
</dbReference>
<keyword evidence="6" id="KW-1133">Transmembrane helix</keyword>
<keyword evidence="2" id="KW-1003">Cell membrane</keyword>
<dbReference type="eggNOG" id="COG0840">
    <property type="taxonomic scope" value="Bacteria"/>
</dbReference>
<dbReference type="SMART" id="SM01358">
    <property type="entry name" value="HBM"/>
    <property type="match status" value="1"/>
</dbReference>
<evidence type="ECO:0000256" key="2">
    <source>
        <dbReference type="ARBA" id="ARBA00022519"/>
    </source>
</evidence>
<proteinExistence type="inferred from homology"/>
<evidence type="ECO:0000256" key="4">
    <source>
        <dbReference type="ARBA" id="ARBA00029447"/>
    </source>
</evidence>
<keyword evidence="2" id="KW-0997">Cell inner membrane</keyword>
<feature type="transmembrane region" description="Helical" evidence="6">
    <location>
        <begin position="293"/>
        <end position="312"/>
    </location>
</feature>
<dbReference type="SUPFAM" id="SSF58104">
    <property type="entry name" value="Methyl-accepting chemotaxis protein (MCP) signaling domain"/>
    <property type="match status" value="1"/>
</dbReference>
<evidence type="ECO:0000256" key="1">
    <source>
        <dbReference type="ARBA" id="ARBA00004429"/>
    </source>
</evidence>
<dbReference type="EMBL" id="CP000463">
    <property type="protein sequence ID" value="ABJ05810.1"/>
    <property type="molecule type" value="Genomic_DNA"/>
</dbReference>
<feature type="transmembrane region" description="Helical" evidence="6">
    <location>
        <begin position="20"/>
        <end position="48"/>
    </location>
</feature>
<dbReference type="InterPro" id="IPR032255">
    <property type="entry name" value="HBM"/>
</dbReference>
<dbReference type="PROSITE" id="PS50192">
    <property type="entry name" value="T_SNARE"/>
    <property type="match status" value="1"/>
</dbReference>
<protein>
    <submittedName>
        <fullName evidence="10">Methyl-accepting chemotaxis sensory transducer</fullName>
    </submittedName>
</protein>